<evidence type="ECO:0000313" key="7">
    <source>
        <dbReference type="Proteomes" id="UP000654471"/>
    </source>
</evidence>
<comment type="similarity">
    <text evidence="3">Belongs to the acetyltransferase family. RimJ subfamily.</text>
</comment>
<dbReference type="RefSeq" id="WP_189298417.1">
    <property type="nucleotide sequence ID" value="NZ_BMRP01000005.1"/>
</dbReference>
<dbReference type="InterPro" id="IPR051531">
    <property type="entry name" value="N-acetyltransferase"/>
</dbReference>
<evidence type="ECO:0000313" key="6">
    <source>
        <dbReference type="EMBL" id="GGU54717.1"/>
    </source>
</evidence>
<name>A0ABQ2UXJ0_9ACTN</name>
<sequence>MAYETAGPDVRIEPWTAADLTLLHEANTPAMTQHLGGPEADEQIARRHRRYLEGEGAGQMFRVVLLPEGAAVGTTGFWETTWRGEPVFEAGWSVLPAYQGRGVATAAARAVVAAARAEGCHLALHAFPSVANAASNSVCRSAGFALVGECEVEYPKGHLIRAHEWRVAPPPAPPAAGPLSAADRGWRAP</sequence>
<gene>
    <name evidence="6" type="ORF">GCM10010211_19230</name>
</gene>
<dbReference type="InterPro" id="IPR016181">
    <property type="entry name" value="Acyl_CoA_acyltransferase"/>
</dbReference>
<evidence type="ECO:0000256" key="1">
    <source>
        <dbReference type="ARBA" id="ARBA00022679"/>
    </source>
</evidence>
<evidence type="ECO:0000256" key="3">
    <source>
        <dbReference type="ARBA" id="ARBA00038502"/>
    </source>
</evidence>
<proteinExistence type="inferred from homology"/>
<dbReference type="SUPFAM" id="SSF55729">
    <property type="entry name" value="Acyl-CoA N-acyltransferases (Nat)"/>
    <property type="match status" value="1"/>
</dbReference>
<keyword evidence="7" id="KW-1185">Reference proteome</keyword>
<reference evidence="7" key="1">
    <citation type="journal article" date="2019" name="Int. J. Syst. Evol. Microbiol.">
        <title>The Global Catalogue of Microorganisms (GCM) 10K type strain sequencing project: providing services to taxonomists for standard genome sequencing and annotation.</title>
        <authorList>
            <consortium name="The Broad Institute Genomics Platform"/>
            <consortium name="The Broad Institute Genome Sequencing Center for Infectious Disease"/>
            <person name="Wu L."/>
            <person name="Ma J."/>
        </authorList>
    </citation>
    <scope>NUCLEOTIDE SEQUENCE [LARGE SCALE GENOMIC DNA]</scope>
    <source>
        <strain evidence="7">JCM 3399</strain>
    </source>
</reference>
<keyword evidence="2" id="KW-0012">Acyltransferase</keyword>
<dbReference type="PANTHER" id="PTHR43792:SF8">
    <property type="entry name" value="[RIBOSOMAL PROTEIN US5]-ALANINE N-ACETYLTRANSFERASE"/>
    <property type="match status" value="1"/>
</dbReference>
<feature type="region of interest" description="Disordered" evidence="4">
    <location>
        <begin position="170"/>
        <end position="189"/>
    </location>
</feature>
<evidence type="ECO:0000259" key="5">
    <source>
        <dbReference type="PROSITE" id="PS51186"/>
    </source>
</evidence>
<dbReference type="InterPro" id="IPR000182">
    <property type="entry name" value="GNAT_dom"/>
</dbReference>
<evidence type="ECO:0000256" key="2">
    <source>
        <dbReference type="ARBA" id="ARBA00023315"/>
    </source>
</evidence>
<protein>
    <submittedName>
        <fullName evidence="6">N-acetyltransferase GCN5</fullName>
    </submittedName>
</protein>
<dbReference type="PROSITE" id="PS51186">
    <property type="entry name" value="GNAT"/>
    <property type="match status" value="1"/>
</dbReference>
<comment type="caution">
    <text evidence="6">The sequence shown here is derived from an EMBL/GenBank/DDBJ whole genome shotgun (WGS) entry which is preliminary data.</text>
</comment>
<keyword evidence="1" id="KW-0808">Transferase</keyword>
<accession>A0ABQ2UXJ0</accession>
<feature type="domain" description="N-acetyltransferase" evidence="5">
    <location>
        <begin position="10"/>
        <end position="166"/>
    </location>
</feature>
<dbReference type="Gene3D" id="3.40.630.30">
    <property type="match status" value="1"/>
</dbReference>
<organism evidence="6 7">
    <name type="scientific">Streptomyces albospinus</name>
    <dbReference type="NCBI Taxonomy" id="285515"/>
    <lineage>
        <taxon>Bacteria</taxon>
        <taxon>Bacillati</taxon>
        <taxon>Actinomycetota</taxon>
        <taxon>Actinomycetes</taxon>
        <taxon>Kitasatosporales</taxon>
        <taxon>Streptomycetaceae</taxon>
        <taxon>Streptomyces</taxon>
    </lineage>
</organism>
<dbReference type="EMBL" id="BMRP01000005">
    <property type="protein sequence ID" value="GGU54717.1"/>
    <property type="molecule type" value="Genomic_DNA"/>
</dbReference>
<evidence type="ECO:0000256" key="4">
    <source>
        <dbReference type="SAM" id="MobiDB-lite"/>
    </source>
</evidence>
<dbReference type="PANTHER" id="PTHR43792">
    <property type="entry name" value="GNAT FAMILY, PUTATIVE (AFU_ORTHOLOGUE AFUA_3G00765)-RELATED-RELATED"/>
    <property type="match status" value="1"/>
</dbReference>
<dbReference type="Pfam" id="PF13302">
    <property type="entry name" value="Acetyltransf_3"/>
    <property type="match status" value="1"/>
</dbReference>
<dbReference type="Proteomes" id="UP000654471">
    <property type="component" value="Unassembled WGS sequence"/>
</dbReference>